<dbReference type="PANTHER" id="PTHR33164:SF104">
    <property type="entry name" value="TRANSCRIPTIONAL REGULATORY PROTEIN"/>
    <property type="match status" value="1"/>
</dbReference>
<dbReference type="EMBL" id="CP011112">
    <property type="protein sequence ID" value="AKU16372.1"/>
    <property type="molecule type" value="Genomic_DNA"/>
</dbReference>
<evidence type="ECO:0000313" key="2">
    <source>
        <dbReference type="EMBL" id="AKU16372.1"/>
    </source>
</evidence>
<dbReference type="AlphaFoldDB" id="A0A0K1JI24"/>
<dbReference type="PROSITE" id="PS50995">
    <property type="entry name" value="HTH_MARR_2"/>
    <property type="match status" value="1"/>
</dbReference>
<dbReference type="GO" id="GO:0006950">
    <property type="term" value="P:response to stress"/>
    <property type="evidence" value="ECO:0007669"/>
    <property type="project" value="TreeGrafter"/>
</dbReference>
<dbReference type="PANTHER" id="PTHR33164">
    <property type="entry name" value="TRANSCRIPTIONAL REGULATOR, MARR FAMILY"/>
    <property type="match status" value="1"/>
</dbReference>
<dbReference type="Gene3D" id="1.10.10.10">
    <property type="entry name" value="Winged helix-like DNA-binding domain superfamily/Winged helix DNA-binding domain"/>
    <property type="match status" value="1"/>
</dbReference>
<dbReference type="SMART" id="SM00347">
    <property type="entry name" value="HTH_MARR"/>
    <property type="match status" value="1"/>
</dbReference>
<dbReference type="RefSeq" id="WP_052591698.1">
    <property type="nucleotide sequence ID" value="NZ_CP011112.1"/>
</dbReference>
<feature type="domain" description="HTH marR-type" evidence="1">
    <location>
        <begin position="30"/>
        <end position="169"/>
    </location>
</feature>
<accession>A0A0K1JI24</accession>
<dbReference type="GO" id="GO:0003700">
    <property type="term" value="F:DNA-binding transcription factor activity"/>
    <property type="evidence" value="ECO:0007669"/>
    <property type="project" value="InterPro"/>
</dbReference>
<organism evidence="2 3">
    <name type="scientific">Luteipulveratus mongoliensis</name>
    <dbReference type="NCBI Taxonomy" id="571913"/>
    <lineage>
        <taxon>Bacteria</taxon>
        <taxon>Bacillati</taxon>
        <taxon>Actinomycetota</taxon>
        <taxon>Actinomycetes</taxon>
        <taxon>Micrococcales</taxon>
        <taxon>Dermacoccaceae</taxon>
        <taxon>Luteipulveratus</taxon>
    </lineage>
</organism>
<sequence length="176" mass="20037">MSPGRTPPTDFADEHLDRWSRLFKDEDGFDREVEGALTRMHNMVKLSDRRLRELLVGDPLSHEEFKTLHHLLGGEDVDNRATPAQLATRADVTRAGMTSRIDRLVANGLVTRREDPNDRRSVLIDATPAGREAWDRIVHRWGEREQGLFAGLTVTEMTRLNALLRKAFIALDKAED</sequence>
<dbReference type="Pfam" id="PF12802">
    <property type="entry name" value="MarR_2"/>
    <property type="match status" value="1"/>
</dbReference>
<name>A0A0K1JI24_9MICO</name>
<dbReference type="InterPro" id="IPR039422">
    <property type="entry name" value="MarR/SlyA-like"/>
</dbReference>
<dbReference type="SUPFAM" id="SSF46785">
    <property type="entry name" value="Winged helix' DNA-binding domain"/>
    <property type="match status" value="1"/>
</dbReference>
<dbReference type="Proteomes" id="UP000066480">
    <property type="component" value="Chromosome"/>
</dbReference>
<dbReference type="KEGG" id="lmoi:VV02_11690"/>
<protein>
    <recommendedName>
        <fullName evidence="1">HTH marR-type domain-containing protein</fullName>
    </recommendedName>
</protein>
<dbReference type="STRING" id="571913.VV02_11690"/>
<proteinExistence type="predicted"/>
<dbReference type="InterPro" id="IPR036390">
    <property type="entry name" value="WH_DNA-bd_sf"/>
</dbReference>
<evidence type="ECO:0000259" key="1">
    <source>
        <dbReference type="PROSITE" id="PS50995"/>
    </source>
</evidence>
<reference evidence="2 3" key="1">
    <citation type="submission" date="2015-03" db="EMBL/GenBank/DDBJ databases">
        <title>Luteipulveratus halotolerans sp. nov., a novel actinobacterium (Dermacoccaceae) from Sarawak, Malaysia.</title>
        <authorList>
            <person name="Juboi H."/>
            <person name="Basik A."/>
            <person name="Shamsul S.S."/>
            <person name="Arnold P."/>
            <person name="Schmitt E.K."/>
            <person name="Sanglier J.-J."/>
            <person name="Yeo T."/>
        </authorList>
    </citation>
    <scope>NUCLEOTIDE SEQUENCE [LARGE SCALE GENOMIC DNA]</scope>
    <source>
        <strain evidence="2 3">MN07-A0370</strain>
    </source>
</reference>
<dbReference type="PRINTS" id="PR00598">
    <property type="entry name" value="HTHMARR"/>
</dbReference>
<keyword evidence="3" id="KW-1185">Reference proteome</keyword>
<evidence type="ECO:0000313" key="3">
    <source>
        <dbReference type="Proteomes" id="UP000066480"/>
    </source>
</evidence>
<dbReference type="InterPro" id="IPR000835">
    <property type="entry name" value="HTH_MarR-typ"/>
</dbReference>
<gene>
    <name evidence="2" type="ORF">VV02_11690</name>
</gene>
<dbReference type="InterPro" id="IPR036388">
    <property type="entry name" value="WH-like_DNA-bd_sf"/>
</dbReference>
<dbReference type="OrthoDB" id="8635520at2"/>